<dbReference type="AlphaFoldDB" id="A0A6P4ZRZ6"/>
<dbReference type="PANTHER" id="PTHR23300:SF0">
    <property type="entry name" value="METHANETHIOL OXIDASE"/>
    <property type="match status" value="1"/>
</dbReference>
<evidence type="ECO:0000256" key="1">
    <source>
        <dbReference type="ARBA" id="ARBA00005606"/>
    </source>
</evidence>
<dbReference type="GO" id="GO:0008430">
    <property type="term" value="F:selenium binding"/>
    <property type="evidence" value="ECO:0007669"/>
    <property type="project" value="InterPro"/>
</dbReference>
<name>A0A6P4ZRZ6_BRABE</name>
<accession>A0A6P4ZRZ6</accession>
<dbReference type="GeneID" id="109481448"/>
<protein>
    <submittedName>
        <fullName evidence="4">Selenium-binding protein 1-like</fullName>
    </submittedName>
</protein>
<comment type="similarity">
    <text evidence="1">Belongs to the selenium-binding protein family.</text>
</comment>
<gene>
    <name evidence="4" type="primary">LOC109481448</name>
</gene>
<dbReference type="RefSeq" id="XP_019639593.1">
    <property type="nucleotide sequence ID" value="XM_019784034.1"/>
</dbReference>
<dbReference type="KEGG" id="bbel:109481448"/>
<sequence length="178" mass="19529">MPASVAIVKYADERGDWATEKVIDIPSKKVEGWALPEMPGLITDCRNPKLVGQLFLGGSICKGGPVRVTHDEELDQQPDPLVLNGRVKAGSAPQMLQLSLDGKRLYVTTSLYSGWDKQFYPDMIKEGSLMFIVDVNTDIGGLSLNQNFLVDFGQEPHGPVLAHEVRYPGGDCSSDIWL</sequence>
<evidence type="ECO:0000313" key="3">
    <source>
        <dbReference type="Proteomes" id="UP000515135"/>
    </source>
</evidence>
<proteinExistence type="inferred from homology"/>
<keyword evidence="2" id="KW-0711">Selenium</keyword>
<keyword evidence="3" id="KW-1185">Reference proteome</keyword>
<dbReference type="Proteomes" id="UP000515135">
    <property type="component" value="Unplaced"/>
</dbReference>
<evidence type="ECO:0000256" key="2">
    <source>
        <dbReference type="ARBA" id="ARBA00023266"/>
    </source>
</evidence>
<dbReference type="Pfam" id="PF05694">
    <property type="entry name" value="SBP56"/>
    <property type="match status" value="1"/>
</dbReference>
<dbReference type="InterPro" id="IPR008826">
    <property type="entry name" value="Se-bd"/>
</dbReference>
<evidence type="ECO:0000313" key="4">
    <source>
        <dbReference type="RefSeq" id="XP_019639593.1"/>
    </source>
</evidence>
<reference evidence="4" key="1">
    <citation type="submission" date="2025-08" db="UniProtKB">
        <authorList>
            <consortium name="RefSeq"/>
        </authorList>
    </citation>
    <scope>IDENTIFICATION</scope>
    <source>
        <tissue evidence="4">Gonad</tissue>
    </source>
</reference>
<organism evidence="3 4">
    <name type="scientific">Branchiostoma belcheri</name>
    <name type="common">Amphioxus</name>
    <dbReference type="NCBI Taxonomy" id="7741"/>
    <lineage>
        <taxon>Eukaryota</taxon>
        <taxon>Metazoa</taxon>
        <taxon>Chordata</taxon>
        <taxon>Cephalochordata</taxon>
        <taxon>Leptocardii</taxon>
        <taxon>Amphioxiformes</taxon>
        <taxon>Branchiostomatidae</taxon>
        <taxon>Branchiostoma</taxon>
    </lineage>
</organism>
<dbReference type="PANTHER" id="PTHR23300">
    <property type="entry name" value="METHANETHIOL OXIDASE"/>
    <property type="match status" value="1"/>
</dbReference>
<dbReference type="OrthoDB" id="10252446at2759"/>